<keyword evidence="2" id="KW-1185">Reference proteome</keyword>
<dbReference type="PANTHER" id="PTHR33246">
    <property type="entry name" value="CCHC-TYPE DOMAIN-CONTAINING PROTEIN"/>
    <property type="match status" value="1"/>
</dbReference>
<accession>A0A9Q3BC37</accession>
<evidence type="ECO:0000313" key="1">
    <source>
        <dbReference type="EMBL" id="MBW0462545.1"/>
    </source>
</evidence>
<reference evidence="1" key="1">
    <citation type="submission" date="2021-03" db="EMBL/GenBank/DDBJ databases">
        <title>Draft genome sequence of rust myrtle Austropuccinia psidii MF-1, a brazilian biotype.</title>
        <authorList>
            <person name="Quecine M.C."/>
            <person name="Pachon D.M.R."/>
            <person name="Bonatelli M.L."/>
            <person name="Correr F.H."/>
            <person name="Franceschini L.M."/>
            <person name="Leite T.F."/>
            <person name="Margarido G.R.A."/>
            <person name="Almeida C.A."/>
            <person name="Ferrarezi J.A."/>
            <person name="Labate C.A."/>
        </authorList>
    </citation>
    <scope>NUCLEOTIDE SEQUENCE</scope>
    <source>
        <strain evidence="1">MF-1</strain>
    </source>
</reference>
<name>A0A9Q3BC37_9BASI</name>
<sequence>MPRSKARQIKTDMKITSGLPHPSGHLIRTDYLTIINWLSVKSNFESCFGTSGSTTIGRPPSSKQHGFQLMAIEVNKKSRNRLNLSSSSIRDRWRTYKKKYMAAKKFENLTGAGITEEDESKGIKSMSEKLESMCPCYAEMDVLFGHKPNVTPIASYDSQEKDSLNGDDDDVLLDKENNHLDSPHNLDRLLHNEDNLVPVENLQDDLQSKSIMHSAQKRNQAMTPNLNDKSGSRKRSLDMFAPTYANILESRNKAREISDHARLEWDRERWNEEKVCNMEKQRFEEVKLQKQMEFDEKQNAKKHEFEKEKWNRELELKEKQCQMDLTIAALSSSRPIGELERILALVNKK</sequence>
<proteinExistence type="predicted"/>
<dbReference type="Proteomes" id="UP000765509">
    <property type="component" value="Unassembled WGS sequence"/>
</dbReference>
<dbReference type="EMBL" id="AVOT02000372">
    <property type="protein sequence ID" value="MBW0462545.1"/>
    <property type="molecule type" value="Genomic_DNA"/>
</dbReference>
<organism evidence="1 2">
    <name type="scientific">Austropuccinia psidii MF-1</name>
    <dbReference type="NCBI Taxonomy" id="1389203"/>
    <lineage>
        <taxon>Eukaryota</taxon>
        <taxon>Fungi</taxon>
        <taxon>Dikarya</taxon>
        <taxon>Basidiomycota</taxon>
        <taxon>Pucciniomycotina</taxon>
        <taxon>Pucciniomycetes</taxon>
        <taxon>Pucciniales</taxon>
        <taxon>Sphaerophragmiaceae</taxon>
        <taxon>Austropuccinia</taxon>
    </lineage>
</organism>
<evidence type="ECO:0000313" key="2">
    <source>
        <dbReference type="Proteomes" id="UP000765509"/>
    </source>
</evidence>
<gene>
    <name evidence="1" type="ORF">O181_002260</name>
</gene>
<comment type="caution">
    <text evidence="1">The sequence shown here is derived from an EMBL/GenBank/DDBJ whole genome shotgun (WGS) entry which is preliminary data.</text>
</comment>
<dbReference type="PANTHER" id="PTHR33246:SF51">
    <property type="entry name" value="MYB_SANT-LIKE DOMAIN-CONTAINING PROTEIN"/>
    <property type="match status" value="1"/>
</dbReference>
<protein>
    <submittedName>
        <fullName evidence="1">Uncharacterized protein</fullName>
    </submittedName>
</protein>
<dbReference type="AlphaFoldDB" id="A0A9Q3BC37"/>